<dbReference type="PANTHER" id="PTHR19879">
    <property type="entry name" value="TRANSCRIPTION INITIATION FACTOR TFIID"/>
    <property type="match status" value="1"/>
</dbReference>
<gene>
    <name evidence="3" type="primary">LOC103516961</name>
</gene>
<dbReference type="STRING" id="121845.A0A3Q0J978"/>
<dbReference type="PANTHER" id="PTHR19879:SF5">
    <property type="entry name" value="WD REPEAT-CONTAINING PROTEIN 55 HOMOLOG"/>
    <property type="match status" value="1"/>
</dbReference>
<organism evidence="2 3">
    <name type="scientific">Diaphorina citri</name>
    <name type="common">Asian citrus psyllid</name>
    <dbReference type="NCBI Taxonomy" id="121845"/>
    <lineage>
        <taxon>Eukaryota</taxon>
        <taxon>Metazoa</taxon>
        <taxon>Ecdysozoa</taxon>
        <taxon>Arthropoda</taxon>
        <taxon>Hexapoda</taxon>
        <taxon>Insecta</taxon>
        <taxon>Pterygota</taxon>
        <taxon>Neoptera</taxon>
        <taxon>Paraneoptera</taxon>
        <taxon>Hemiptera</taxon>
        <taxon>Sternorrhyncha</taxon>
        <taxon>Psylloidea</taxon>
        <taxon>Psyllidae</taxon>
        <taxon>Diaphorininae</taxon>
        <taxon>Diaphorina</taxon>
    </lineage>
</organism>
<dbReference type="PROSITE" id="PS50294">
    <property type="entry name" value="WD_REPEATS_REGION"/>
    <property type="match status" value="2"/>
</dbReference>
<dbReference type="InterPro" id="IPR001680">
    <property type="entry name" value="WD40_rpt"/>
</dbReference>
<evidence type="ECO:0000256" key="1">
    <source>
        <dbReference type="PROSITE-ProRule" id="PRU00221"/>
    </source>
</evidence>
<reference evidence="3" key="1">
    <citation type="submission" date="2025-08" db="UniProtKB">
        <authorList>
            <consortium name="RefSeq"/>
        </authorList>
    </citation>
    <scope>IDENTIFICATION</scope>
</reference>
<dbReference type="PROSITE" id="PS50082">
    <property type="entry name" value="WD_REPEATS_2"/>
    <property type="match status" value="2"/>
</dbReference>
<dbReference type="Proteomes" id="UP000079169">
    <property type="component" value="Unplaced"/>
</dbReference>
<dbReference type="InterPro" id="IPR036322">
    <property type="entry name" value="WD40_repeat_dom_sf"/>
</dbReference>
<accession>A0A3Q0J978</accession>
<dbReference type="SMART" id="SM00320">
    <property type="entry name" value="WD40"/>
    <property type="match status" value="2"/>
</dbReference>
<name>A0A3Q0J978_DIACI</name>
<dbReference type="Pfam" id="PF00400">
    <property type="entry name" value="WD40"/>
    <property type="match status" value="3"/>
</dbReference>
<sequence>MTVWSVEACSKGLALTGSRDTTARLWSLEQMYPLRIFVGHKQDVTCARFHPKITYIGTGSYDKAVRLWSITDGASVRVFSDHVSPVLSIAFSPCGKYLASGGKS</sequence>
<dbReference type="Gene3D" id="2.130.10.10">
    <property type="entry name" value="YVTN repeat-like/Quinoprotein amine dehydrogenase"/>
    <property type="match status" value="1"/>
</dbReference>
<dbReference type="GeneID" id="103516961"/>
<evidence type="ECO:0000313" key="2">
    <source>
        <dbReference type="Proteomes" id="UP000079169"/>
    </source>
</evidence>
<feature type="repeat" description="WD" evidence="1">
    <location>
        <begin position="37"/>
        <end position="78"/>
    </location>
</feature>
<protein>
    <submittedName>
        <fullName evidence="3">TAF5-like RNA polymerase II p300/CBP-associated factor-associated factor 65 kDa subunit 5L</fullName>
    </submittedName>
</protein>
<feature type="repeat" description="WD" evidence="1">
    <location>
        <begin position="79"/>
        <end position="104"/>
    </location>
</feature>
<dbReference type="KEGG" id="dci:103516961"/>
<keyword evidence="2" id="KW-1185">Reference proteome</keyword>
<dbReference type="SUPFAM" id="SSF50978">
    <property type="entry name" value="WD40 repeat-like"/>
    <property type="match status" value="1"/>
</dbReference>
<dbReference type="PaxDb" id="121845-A0A3Q0J978"/>
<dbReference type="RefSeq" id="XP_026685019.1">
    <property type="nucleotide sequence ID" value="XM_026829218.1"/>
</dbReference>
<dbReference type="AlphaFoldDB" id="A0A3Q0J978"/>
<dbReference type="InterPro" id="IPR015943">
    <property type="entry name" value="WD40/YVTN_repeat-like_dom_sf"/>
</dbReference>
<evidence type="ECO:0000313" key="3">
    <source>
        <dbReference type="RefSeq" id="XP_026685019.1"/>
    </source>
</evidence>
<proteinExistence type="predicted"/>
<keyword evidence="1" id="KW-0853">WD repeat</keyword>